<feature type="compositionally biased region" description="Acidic residues" evidence="2">
    <location>
        <begin position="112"/>
        <end position="125"/>
    </location>
</feature>
<evidence type="ECO:0000313" key="4">
    <source>
        <dbReference type="Proteomes" id="UP000823405"/>
    </source>
</evidence>
<sequence length="177" mass="20021">MLSVLIALINNAINDGDQSWQLDWLENRMRYIERAENVIYDIPAISQQVREYERRTRVMEDEAAPVTLSSEDHIQHFPEPRATPATTIAPVSDGSSGAAQFTSPTKDAAAEAGEEEDEKSEEVEGGDARGMARMVEVELRKQLDVERANSERQIGELQQQLREQQQMLVQILAKLER</sequence>
<evidence type="ECO:0000256" key="2">
    <source>
        <dbReference type="SAM" id="MobiDB-lite"/>
    </source>
</evidence>
<evidence type="ECO:0000256" key="1">
    <source>
        <dbReference type="SAM" id="Coils"/>
    </source>
</evidence>
<keyword evidence="4" id="KW-1185">Reference proteome</keyword>
<reference evidence="3" key="1">
    <citation type="journal article" date="2020" name="Fungal Divers.">
        <title>Resolving the Mortierellaceae phylogeny through synthesis of multi-gene phylogenetics and phylogenomics.</title>
        <authorList>
            <person name="Vandepol N."/>
            <person name="Liber J."/>
            <person name="Desiro A."/>
            <person name="Na H."/>
            <person name="Kennedy M."/>
            <person name="Barry K."/>
            <person name="Grigoriev I.V."/>
            <person name="Miller A.N."/>
            <person name="O'Donnell K."/>
            <person name="Stajich J.E."/>
            <person name="Bonito G."/>
        </authorList>
    </citation>
    <scope>NUCLEOTIDE SEQUENCE</scope>
    <source>
        <strain evidence="3">NVP60</strain>
    </source>
</reference>
<evidence type="ECO:0000313" key="3">
    <source>
        <dbReference type="EMBL" id="KAG0276706.1"/>
    </source>
</evidence>
<dbReference type="Proteomes" id="UP000823405">
    <property type="component" value="Unassembled WGS sequence"/>
</dbReference>
<feature type="coiled-coil region" evidence="1">
    <location>
        <begin position="140"/>
        <end position="174"/>
    </location>
</feature>
<dbReference type="OrthoDB" id="2377581at2759"/>
<proteinExistence type="predicted"/>
<keyword evidence="1" id="KW-0175">Coiled coil</keyword>
<accession>A0A9P6QNS5</accession>
<feature type="region of interest" description="Disordered" evidence="2">
    <location>
        <begin position="77"/>
        <end position="131"/>
    </location>
</feature>
<protein>
    <submittedName>
        <fullName evidence="3">Uncharacterized protein</fullName>
    </submittedName>
</protein>
<organism evidence="3 4">
    <name type="scientific">Linnemannia gamsii</name>
    <dbReference type="NCBI Taxonomy" id="64522"/>
    <lineage>
        <taxon>Eukaryota</taxon>
        <taxon>Fungi</taxon>
        <taxon>Fungi incertae sedis</taxon>
        <taxon>Mucoromycota</taxon>
        <taxon>Mortierellomycotina</taxon>
        <taxon>Mortierellomycetes</taxon>
        <taxon>Mortierellales</taxon>
        <taxon>Mortierellaceae</taxon>
        <taxon>Linnemannia</taxon>
    </lineage>
</organism>
<feature type="compositionally biased region" description="Polar residues" evidence="2">
    <location>
        <begin position="93"/>
        <end position="105"/>
    </location>
</feature>
<dbReference type="AlphaFoldDB" id="A0A9P6QNS5"/>
<comment type="caution">
    <text evidence="3">The sequence shown here is derived from an EMBL/GenBank/DDBJ whole genome shotgun (WGS) entry which is preliminary data.</text>
</comment>
<dbReference type="EMBL" id="JAAAIN010005023">
    <property type="protein sequence ID" value="KAG0276706.1"/>
    <property type="molecule type" value="Genomic_DNA"/>
</dbReference>
<name>A0A9P6QNS5_9FUNG</name>
<gene>
    <name evidence="3" type="ORF">BGZ97_010044</name>
</gene>